<dbReference type="Proteomes" id="UP001216356">
    <property type="component" value="Segment"/>
</dbReference>
<keyword evidence="1" id="KW-0378">Hydrolase</keyword>
<keyword evidence="1" id="KW-0540">Nuclease</keyword>
<dbReference type="Pfam" id="PF13455">
    <property type="entry name" value="MUG113"/>
    <property type="match status" value="1"/>
</dbReference>
<reference evidence="1 2" key="1">
    <citation type="submission" date="2023-01" db="EMBL/GenBank/DDBJ databases">
        <authorList>
            <person name="Mutusamy P."/>
            <person name="Lee S.Y."/>
            <person name="Loke S."/>
            <person name="Millard A."/>
            <person name="Clokie M."/>
            <person name="Parimannan S."/>
            <person name="Rajandas H."/>
        </authorList>
    </citation>
    <scope>NUCLEOTIDE SEQUENCE [LARGE SCALE GENOMIC DNA]</scope>
</reference>
<dbReference type="EMBL" id="OQ341635">
    <property type="protein sequence ID" value="WCO82213.1"/>
    <property type="molecule type" value="Genomic_DNA"/>
</dbReference>
<protein>
    <submittedName>
        <fullName evidence="1">Endonuclease</fullName>
        <ecNumber evidence="1">3.1.-.-</ecNumber>
    </submittedName>
</protein>
<sequence length="123" mass="14614">MIPHYVYIFANRDQTKIPRRTKIGFSRTPMSRLKSFKPEKIVYRGFEDLYLYGVYVYKEGSERDARDLEFVAHKYFKKHQCKERGFKGATEIFDIQPEFVERFLLQAGARKLPPDDPMLIEGI</sequence>
<keyword evidence="1" id="KW-0255">Endonuclease</keyword>
<name>A0AAF0BT60_9CAUD</name>
<dbReference type="RefSeq" id="YP_012766254.1">
    <property type="nucleotide sequence ID" value="NC_111353.1"/>
</dbReference>
<dbReference type="EC" id="3.1.-.-" evidence="1"/>
<dbReference type="GeneID" id="99978986"/>
<accession>A0AAF0BT60</accession>
<evidence type="ECO:0000313" key="2">
    <source>
        <dbReference type="Proteomes" id="UP001216356"/>
    </source>
</evidence>
<dbReference type="GO" id="GO:0004519">
    <property type="term" value="F:endonuclease activity"/>
    <property type="evidence" value="ECO:0007669"/>
    <property type="project" value="UniProtKB-KW"/>
</dbReference>
<keyword evidence="2" id="KW-1185">Reference proteome</keyword>
<dbReference type="GO" id="GO:0016787">
    <property type="term" value="F:hydrolase activity"/>
    <property type="evidence" value="ECO:0007669"/>
    <property type="project" value="UniProtKB-KW"/>
</dbReference>
<organism evidence="1 2">
    <name type="scientific">Salmonella phage PRF-SP13</name>
    <dbReference type="NCBI Taxonomy" id="3025418"/>
    <lineage>
        <taxon>Viruses</taxon>
        <taxon>Duplodnaviria</taxon>
        <taxon>Heunggongvirae</taxon>
        <taxon>Uroviricota</taxon>
        <taxon>Caudoviricetes</taxon>
        <taxon>Demerecviridae</taxon>
        <taxon>Markadamsvirinae</taxon>
        <taxon>Epseptimavirus</taxon>
        <taxon>Epseptimavirus PRFSP13</taxon>
    </lineage>
</organism>
<gene>
    <name evidence="1" type="ORF">ALBNDPBC_00011</name>
</gene>
<evidence type="ECO:0000313" key="1">
    <source>
        <dbReference type="EMBL" id="WCO82213.1"/>
    </source>
</evidence>
<proteinExistence type="predicted"/>